<evidence type="ECO:0000256" key="3">
    <source>
        <dbReference type="ARBA" id="ARBA00022679"/>
    </source>
</evidence>
<feature type="domain" description="DNA polymerase III delta subunit C-terminal" evidence="8">
    <location>
        <begin position="208"/>
        <end position="321"/>
    </location>
</feature>
<dbReference type="InterPro" id="IPR050238">
    <property type="entry name" value="DNA_Rep/Repair_Clamp_Loader"/>
</dbReference>
<evidence type="ECO:0000256" key="7">
    <source>
        <dbReference type="ARBA" id="ARBA00049244"/>
    </source>
</evidence>
<dbReference type="InterPro" id="IPR048731">
    <property type="entry name" value="HolB_lid-gammaproteobact"/>
</dbReference>
<evidence type="ECO:0000313" key="11">
    <source>
        <dbReference type="Proteomes" id="UP000216438"/>
    </source>
</evidence>
<reference evidence="10 11" key="2">
    <citation type="submission" date="2017-09" db="EMBL/GenBank/DDBJ databases">
        <title>The genome of whitefly Bemisia tabaci, a global crop pest, provides novel insights into virus transmission, host adaptation and insecticide resistance.</title>
        <authorList>
            <person name="Kaur N."/>
            <person name="Kliot A."/>
            <person name="Pinheiro P.V."/>
            <person name="Luan J."/>
            <person name="Zheng Y."/>
            <person name="Liu W."/>
            <person name="Sun H."/>
            <person name="Yang X."/>
            <person name="Xu Y."/>
            <person name="Luo Y."/>
            <person name="Kruse A."/>
            <person name="Fisher T.W."/>
            <person name="Nelson D.R."/>
            <person name="Elimelech M."/>
            <person name="MacCoss M."/>
            <person name="Johnson R."/>
            <person name="Cohen E."/>
            <person name="Hunter W.B."/>
            <person name="Brown J.K."/>
            <person name="Jander G."/>
            <person name="Cilia M."/>
            <person name="Douglas A.E."/>
            <person name="Ghanim M."/>
            <person name="Simmons A.M."/>
            <person name="Wintermantel W.M."/>
            <person name="Ling K.-S."/>
            <person name="Fei Z."/>
        </authorList>
    </citation>
    <scope>NUCLEOTIDE SEQUENCE [LARGE SCALE GENOMIC DNA]</scope>
    <source>
        <strain evidence="10 11">MEAM1</strain>
    </source>
</reference>
<dbReference type="InterPro" id="IPR004622">
    <property type="entry name" value="DNA_pol_HolB"/>
</dbReference>
<keyword evidence="4" id="KW-0548">Nucleotidyltransferase</keyword>
<dbReference type="Pfam" id="PF09115">
    <property type="entry name" value="DNApol3-delta_C"/>
    <property type="match status" value="1"/>
</dbReference>
<feature type="domain" description="DNA polymerase III subunit delta' AAA+ ATPase lid" evidence="9">
    <location>
        <begin position="170"/>
        <end position="206"/>
    </location>
</feature>
<accession>A0A249E069</accession>
<dbReference type="SUPFAM" id="SSF48019">
    <property type="entry name" value="post-AAA+ oligomerization domain-like"/>
    <property type="match status" value="1"/>
</dbReference>
<dbReference type="Gene3D" id="1.20.272.10">
    <property type="match status" value="1"/>
</dbReference>
<evidence type="ECO:0000256" key="1">
    <source>
        <dbReference type="ARBA" id="ARBA00012417"/>
    </source>
</evidence>
<dbReference type="Pfam" id="PF13177">
    <property type="entry name" value="DNA_pol3_delta2"/>
    <property type="match status" value="1"/>
</dbReference>
<dbReference type="EC" id="2.7.7.7" evidence="1"/>
<reference evidence="11" key="1">
    <citation type="submission" date="2016-06" db="EMBL/GenBank/DDBJ databases">
        <authorList>
            <person name="Chen W."/>
            <person name="Hasegawa D.K."/>
        </authorList>
    </citation>
    <scope>NUCLEOTIDE SEQUENCE [LARGE SCALE GENOMIC DNA]</scope>
    <source>
        <strain evidence="11">MEAM1</strain>
    </source>
</reference>
<dbReference type="Pfam" id="PF21500">
    <property type="entry name" value="HolB_lid"/>
    <property type="match status" value="1"/>
</dbReference>
<evidence type="ECO:0000256" key="5">
    <source>
        <dbReference type="ARBA" id="ARBA00022705"/>
    </source>
</evidence>
<keyword evidence="3" id="KW-0808">Transferase</keyword>
<dbReference type="EMBL" id="CP016303">
    <property type="protein sequence ID" value="ASX26422.1"/>
    <property type="molecule type" value="Genomic_DNA"/>
</dbReference>
<dbReference type="Gene3D" id="3.40.50.300">
    <property type="entry name" value="P-loop containing nucleotide triphosphate hydrolases"/>
    <property type="match status" value="1"/>
</dbReference>
<proteinExistence type="predicted"/>
<evidence type="ECO:0000256" key="4">
    <source>
        <dbReference type="ARBA" id="ARBA00022695"/>
    </source>
</evidence>
<comment type="catalytic activity">
    <reaction evidence="7">
        <text>DNA(n) + a 2'-deoxyribonucleoside 5'-triphosphate = DNA(n+1) + diphosphate</text>
        <dbReference type="Rhea" id="RHEA:22508"/>
        <dbReference type="Rhea" id="RHEA-COMP:17339"/>
        <dbReference type="Rhea" id="RHEA-COMP:17340"/>
        <dbReference type="ChEBI" id="CHEBI:33019"/>
        <dbReference type="ChEBI" id="CHEBI:61560"/>
        <dbReference type="ChEBI" id="CHEBI:173112"/>
        <dbReference type="EC" id="2.7.7.7"/>
    </reaction>
</comment>
<evidence type="ECO:0000256" key="6">
    <source>
        <dbReference type="ARBA" id="ARBA00022932"/>
    </source>
</evidence>
<dbReference type="RefSeq" id="WP_016857934.1">
    <property type="nucleotide sequence ID" value="NZ_CP016303.1"/>
</dbReference>
<dbReference type="PANTHER" id="PTHR11669:SF8">
    <property type="entry name" value="DNA POLYMERASE III SUBUNIT DELTA"/>
    <property type="match status" value="1"/>
</dbReference>
<evidence type="ECO:0000259" key="9">
    <source>
        <dbReference type="Pfam" id="PF21500"/>
    </source>
</evidence>
<name>A0A249E069_9ENTR</name>
<dbReference type="InterPro" id="IPR015199">
    <property type="entry name" value="DNA_pol_III_delta_C"/>
</dbReference>
<dbReference type="SUPFAM" id="SSF52540">
    <property type="entry name" value="P-loop containing nucleoside triphosphate hydrolases"/>
    <property type="match status" value="1"/>
</dbReference>
<dbReference type="GO" id="GO:0009360">
    <property type="term" value="C:DNA polymerase III complex"/>
    <property type="evidence" value="ECO:0007669"/>
    <property type="project" value="InterPro"/>
</dbReference>
<dbReference type="InterPro" id="IPR008921">
    <property type="entry name" value="DNA_pol3_clamp-load_cplx_C"/>
</dbReference>
<evidence type="ECO:0000313" key="10">
    <source>
        <dbReference type="EMBL" id="ASX26422.1"/>
    </source>
</evidence>
<keyword evidence="6" id="KW-0239">DNA-directed DNA polymerase</keyword>
<dbReference type="GO" id="GO:0008408">
    <property type="term" value="F:3'-5' exonuclease activity"/>
    <property type="evidence" value="ECO:0007669"/>
    <property type="project" value="InterPro"/>
</dbReference>
<keyword evidence="5" id="KW-0235">DNA replication</keyword>
<dbReference type="GO" id="GO:0006261">
    <property type="term" value="P:DNA-templated DNA replication"/>
    <property type="evidence" value="ECO:0007669"/>
    <property type="project" value="TreeGrafter"/>
</dbReference>
<dbReference type="GO" id="GO:0003887">
    <property type="term" value="F:DNA-directed DNA polymerase activity"/>
    <property type="evidence" value="ECO:0007669"/>
    <property type="project" value="UniProtKB-KW"/>
</dbReference>
<dbReference type="NCBIfam" id="TIGR00678">
    <property type="entry name" value="holB"/>
    <property type="match status" value="1"/>
</dbReference>
<protein>
    <recommendedName>
        <fullName evidence="2">DNA polymerase III subunit delta'</fullName>
        <ecNumber evidence="1">2.7.7.7</ecNumber>
    </recommendedName>
</protein>
<dbReference type="OrthoDB" id="9811073at2"/>
<organism evidence="10 11">
    <name type="scientific">Candidatus Hamiltonella defensa</name>
    <name type="common">Bemisia tabaci</name>
    <dbReference type="NCBI Taxonomy" id="672795"/>
    <lineage>
        <taxon>Bacteria</taxon>
        <taxon>Pseudomonadati</taxon>
        <taxon>Pseudomonadota</taxon>
        <taxon>Gammaproteobacteria</taxon>
        <taxon>Enterobacterales</taxon>
        <taxon>Enterobacteriaceae</taxon>
        <taxon>aphid secondary symbionts</taxon>
        <taxon>Candidatus Williamhamiltonella</taxon>
    </lineage>
</organism>
<sequence length="327" mass="37261">MNWYPWLNAHYHQLVEQHILGRGHHALLIHALRGNGKNALIYGLSRWLLCQKRQGEKSCGQCHSCHLMLAGHHPDCHLFKIKENQRNLGIDSIRQVIEKLSHHPQQGGSRVISIPNVHDLTVAAVNALLKTLEEPPKNTYFLLGCHTPSVLMPTLKSRCFCWRLFNPPTNLTLTWLAEKTGADPILVSTALKLSSGAPLAALSLLQKDRWNERVFFCLTLSDVLSRQNFLALLPQLNRDNIEDTLHWLISLLLDALKYHHGITLYMINEDQQPLVEKLATLFSISGLFKILRQSIYCRHQLLSIVGINKELLLTEQLLNFENALNEL</sequence>
<dbReference type="PANTHER" id="PTHR11669">
    <property type="entry name" value="REPLICATION FACTOR C / DNA POLYMERASE III GAMMA-TAU SUBUNIT"/>
    <property type="match status" value="1"/>
</dbReference>
<dbReference type="AlphaFoldDB" id="A0A249E069"/>
<gene>
    <name evidence="10" type="ORF">BA171_04950</name>
</gene>
<evidence type="ECO:0000256" key="2">
    <source>
        <dbReference type="ARBA" id="ARBA00014363"/>
    </source>
</evidence>
<dbReference type="Proteomes" id="UP000216438">
    <property type="component" value="Chromosome"/>
</dbReference>
<dbReference type="GO" id="GO:0003677">
    <property type="term" value="F:DNA binding"/>
    <property type="evidence" value="ECO:0007669"/>
    <property type="project" value="InterPro"/>
</dbReference>
<dbReference type="InterPro" id="IPR027417">
    <property type="entry name" value="P-loop_NTPase"/>
</dbReference>
<evidence type="ECO:0000259" key="8">
    <source>
        <dbReference type="Pfam" id="PF09115"/>
    </source>
</evidence>